<sequence>MAIQAGNSITSCPQLVSVPLTGLEKMFSSPNMALSLLTSKGFTSLTAINAVVVELARHFTMPRSVPSQCLDIRGSQRQSSNKNG</sequence>
<keyword evidence="2" id="KW-1185">Reference proteome</keyword>
<name>A0A4Y2CJL7_ARAVE</name>
<comment type="caution">
    <text evidence="1">The sequence shown here is derived from an EMBL/GenBank/DDBJ whole genome shotgun (WGS) entry which is preliminary data.</text>
</comment>
<gene>
    <name evidence="1" type="ORF">AVEN_99163_1</name>
</gene>
<organism evidence="1 2">
    <name type="scientific">Araneus ventricosus</name>
    <name type="common">Orbweaver spider</name>
    <name type="synonym">Epeira ventricosa</name>
    <dbReference type="NCBI Taxonomy" id="182803"/>
    <lineage>
        <taxon>Eukaryota</taxon>
        <taxon>Metazoa</taxon>
        <taxon>Ecdysozoa</taxon>
        <taxon>Arthropoda</taxon>
        <taxon>Chelicerata</taxon>
        <taxon>Arachnida</taxon>
        <taxon>Araneae</taxon>
        <taxon>Araneomorphae</taxon>
        <taxon>Entelegynae</taxon>
        <taxon>Araneoidea</taxon>
        <taxon>Araneidae</taxon>
        <taxon>Araneus</taxon>
    </lineage>
</organism>
<protein>
    <submittedName>
        <fullName evidence="1">Uncharacterized protein</fullName>
    </submittedName>
</protein>
<evidence type="ECO:0000313" key="2">
    <source>
        <dbReference type="Proteomes" id="UP000499080"/>
    </source>
</evidence>
<dbReference type="Proteomes" id="UP000499080">
    <property type="component" value="Unassembled WGS sequence"/>
</dbReference>
<dbReference type="AlphaFoldDB" id="A0A4Y2CJL7"/>
<dbReference type="EMBL" id="BGPR01000197">
    <property type="protein sequence ID" value="GBM03957.1"/>
    <property type="molecule type" value="Genomic_DNA"/>
</dbReference>
<reference evidence="1 2" key="1">
    <citation type="journal article" date="2019" name="Sci. Rep.">
        <title>Orb-weaving spider Araneus ventricosus genome elucidates the spidroin gene catalogue.</title>
        <authorList>
            <person name="Kono N."/>
            <person name="Nakamura H."/>
            <person name="Ohtoshi R."/>
            <person name="Moran D.A.P."/>
            <person name="Shinohara A."/>
            <person name="Yoshida Y."/>
            <person name="Fujiwara M."/>
            <person name="Mori M."/>
            <person name="Tomita M."/>
            <person name="Arakawa K."/>
        </authorList>
    </citation>
    <scope>NUCLEOTIDE SEQUENCE [LARGE SCALE GENOMIC DNA]</scope>
</reference>
<evidence type="ECO:0000313" key="1">
    <source>
        <dbReference type="EMBL" id="GBM03957.1"/>
    </source>
</evidence>
<accession>A0A4Y2CJL7</accession>
<proteinExistence type="predicted"/>